<dbReference type="Gene3D" id="3.40.50.10840">
    <property type="entry name" value="Putative sugar-binding, N-terminal domain"/>
    <property type="match status" value="1"/>
</dbReference>
<dbReference type="InterPro" id="IPR010737">
    <property type="entry name" value="4-carb_acid_sugar_kinase_N"/>
</dbReference>
<accession>A0ABV6HHB9</accession>
<gene>
    <name evidence="9" type="ORF">ACFFI0_08205</name>
</gene>
<evidence type="ECO:0000259" key="7">
    <source>
        <dbReference type="Pfam" id="PF07005"/>
    </source>
</evidence>
<comment type="similarity">
    <text evidence="1">Belongs to the four-carbon acid sugar kinase family.</text>
</comment>
<keyword evidence="3" id="KW-0547">Nucleotide-binding</keyword>
<organism evidence="9 10">
    <name type="scientific">Olivibacter oleidegradans</name>
    <dbReference type="NCBI Taxonomy" id="760123"/>
    <lineage>
        <taxon>Bacteria</taxon>
        <taxon>Pseudomonadati</taxon>
        <taxon>Bacteroidota</taxon>
        <taxon>Sphingobacteriia</taxon>
        <taxon>Sphingobacteriales</taxon>
        <taxon>Sphingobacteriaceae</taxon>
        <taxon>Olivibacter</taxon>
    </lineage>
</organism>
<reference evidence="9 10" key="1">
    <citation type="submission" date="2024-09" db="EMBL/GenBank/DDBJ databases">
        <authorList>
            <person name="Sun Q."/>
            <person name="Mori K."/>
        </authorList>
    </citation>
    <scope>NUCLEOTIDE SEQUENCE [LARGE SCALE GENOMIC DNA]</scope>
    <source>
        <strain evidence="9 10">CCM 7765</strain>
    </source>
</reference>
<evidence type="ECO:0000256" key="1">
    <source>
        <dbReference type="ARBA" id="ARBA00005715"/>
    </source>
</evidence>
<dbReference type="EC" id="2.7.1.-" evidence="9"/>
<feature type="domain" description="Four-carbon acid sugar kinase nucleotide binding" evidence="8">
    <location>
        <begin position="279"/>
        <end position="456"/>
    </location>
</feature>
<dbReference type="Pfam" id="PF17042">
    <property type="entry name" value="NBD_C"/>
    <property type="match status" value="1"/>
</dbReference>
<evidence type="ECO:0000256" key="4">
    <source>
        <dbReference type="ARBA" id="ARBA00022777"/>
    </source>
</evidence>
<evidence type="ECO:0000313" key="10">
    <source>
        <dbReference type="Proteomes" id="UP001589774"/>
    </source>
</evidence>
<sequence length="465" mass="50043">MDAMQAPFFAYYGDDFTGSTDALECLNQAGLKTVLFIDVPNVEQLARYPGIQAIGVAGMTRTMDPVAMGNELSQAFAALKALGVRHVHYKVCSTFDSSPQIGSIGTAAEVGISVFNPRLVPLLVAAPPLGRFCLFGNLFAKMGIGSRGDIYRLDRHPAISYHPVTPMQEADLRLHLSKQTELPIGLVDILSVHQGVEEIRIKTQACLDLGIPMVLFDALHLSDLMPIAEVLDAYGTLEKPLFSIGSSGVEMAFGMYWKTRGVAKQTVDWPALNRVGKLLVLSGSCSPVTAKQIEYALLHGFRAVAVPASAVDPAADLQTLMRSCIEQTLAFMEAGFPVILHTSLGQEDERIAETRELLRQKGYAETEISAQTARIHGQVLGEIARYIARTTDLGRLGVAGGDTSSLIARALGIEAVEMIAPFSPGAPLCRAFAPNTPLDGIEINFKGGQVGDEHYFIKLWGANAS</sequence>
<dbReference type="InterPro" id="IPR031475">
    <property type="entry name" value="NBD_C"/>
</dbReference>
<keyword evidence="5" id="KW-0067">ATP-binding</keyword>
<comment type="caution">
    <text evidence="9">The sequence shown here is derived from an EMBL/GenBank/DDBJ whole genome shotgun (WGS) entry which is preliminary data.</text>
</comment>
<evidence type="ECO:0000256" key="2">
    <source>
        <dbReference type="ARBA" id="ARBA00022679"/>
    </source>
</evidence>
<dbReference type="InterPro" id="IPR037051">
    <property type="entry name" value="4-carb_acid_sugar_kinase_N_sf"/>
</dbReference>
<evidence type="ECO:0000259" key="8">
    <source>
        <dbReference type="Pfam" id="PF17042"/>
    </source>
</evidence>
<evidence type="ECO:0000256" key="3">
    <source>
        <dbReference type="ARBA" id="ARBA00022741"/>
    </source>
</evidence>
<evidence type="ECO:0000256" key="6">
    <source>
        <dbReference type="ARBA" id="ARBA00023277"/>
    </source>
</evidence>
<dbReference type="Gene3D" id="3.40.980.20">
    <property type="entry name" value="Four-carbon acid sugar kinase, nucleotide binding domain"/>
    <property type="match status" value="1"/>
</dbReference>
<dbReference type="SUPFAM" id="SSF142764">
    <property type="entry name" value="YgbK-like"/>
    <property type="match status" value="1"/>
</dbReference>
<dbReference type="RefSeq" id="WP_246860251.1">
    <property type="nucleotide sequence ID" value="NZ_JBHLWO010000001.1"/>
</dbReference>
<evidence type="ECO:0000256" key="5">
    <source>
        <dbReference type="ARBA" id="ARBA00022840"/>
    </source>
</evidence>
<name>A0ABV6HHB9_9SPHI</name>
<keyword evidence="2 9" id="KW-0808">Transferase</keyword>
<protein>
    <submittedName>
        <fullName evidence="9">Four-carbon acid sugar kinase family protein</fullName>
        <ecNumber evidence="9">2.7.1.-</ecNumber>
    </submittedName>
</protein>
<evidence type="ECO:0000313" key="9">
    <source>
        <dbReference type="EMBL" id="MFC0318289.1"/>
    </source>
</evidence>
<dbReference type="Proteomes" id="UP001589774">
    <property type="component" value="Unassembled WGS sequence"/>
</dbReference>
<proteinExistence type="inferred from homology"/>
<feature type="domain" description="Four-carbon acid sugar kinase N-terminal" evidence="7">
    <location>
        <begin position="10"/>
        <end position="252"/>
    </location>
</feature>
<keyword evidence="6" id="KW-0119">Carbohydrate metabolism</keyword>
<keyword evidence="4 9" id="KW-0418">Kinase</keyword>
<dbReference type="EMBL" id="JBHLWO010000001">
    <property type="protein sequence ID" value="MFC0318289.1"/>
    <property type="molecule type" value="Genomic_DNA"/>
</dbReference>
<dbReference type="GO" id="GO:0016301">
    <property type="term" value="F:kinase activity"/>
    <property type="evidence" value="ECO:0007669"/>
    <property type="project" value="UniProtKB-KW"/>
</dbReference>
<dbReference type="InterPro" id="IPR042213">
    <property type="entry name" value="NBD_C_sf"/>
</dbReference>
<dbReference type="Pfam" id="PF07005">
    <property type="entry name" value="SBD_N"/>
    <property type="match status" value="1"/>
</dbReference>
<keyword evidence="10" id="KW-1185">Reference proteome</keyword>